<dbReference type="Gene3D" id="2.40.50.40">
    <property type="match status" value="1"/>
</dbReference>
<dbReference type="InterPro" id="IPR016197">
    <property type="entry name" value="Chromo-like_dom_sf"/>
</dbReference>
<dbReference type="PROSITE" id="PS50013">
    <property type="entry name" value="CHROMO_2"/>
    <property type="match status" value="1"/>
</dbReference>
<dbReference type="InterPro" id="IPR056924">
    <property type="entry name" value="SH3_Tf2-1"/>
</dbReference>
<reference evidence="3" key="1">
    <citation type="submission" date="2025-08" db="UniProtKB">
        <authorList>
            <consortium name="RefSeq"/>
        </authorList>
    </citation>
    <scope>IDENTIFICATION</scope>
    <source>
        <tissue evidence="3">Leaves</tissue>
    </source>
</reference>
<sequence>MKQYADQHRTERSFSVGDWIFLKLQPYRQQTIAVRKCLKLSAKYYGPFQVEEKIGAVAYRLKLPAGARLHPVFHVSLLKKKLGPVHSSSPDLPELDEYDQCPLKPETILKRRVIMREGRSVIQFLIKWNHLSYDEASWEDKTFIENQFPEFQT</sequence>
<protein>
    <recommendedName>
        <fullName evidence="1">Chromo domain-containing protein</fullName>
    </recommendedName>
</protein>
<feature type="domain" description="Chromo" evidence="1">
    <location>
        <begin position="103"/>
        <end position="153"/>
    </location>
</feature>
<dbReference type="Pfam" id="PF00385">
    <property type="entry name" value="Chromo"/>
    <property type="match status" value="1"/>
</dbReference>
<dbReference type="RefSeq" id="XP_071917200.1">
    <property type="nucleotide sequence ID" value="XM_072061099.1"/>
</dbReference>
<gene>
    <name evidence="3" type="primary">LOC140012790</name>
</gene>
<keyword evidence="2" id="KW-1185">Reference proteome</keyword>
<dbReference type="SUPFAM" id="SSF54160">
    <property type="entry name" value="Chromo domain-like"/>
    <property type="match status" value="1"/>
</dbReference>
<dbReference type="PANTHER" id="PTHR46148:SF52">
    <property type="entry name" value="OS04G0603800 PROTEIN"/>
    <property type="match status" value="1"/>
</dbReference>
<dbReference type="Proteomes" id="UP001652660">
    <property type="component" value="Chromosome 8e"/>
</dbReference>
<evidence type="ECO:0000313" key="2">
    <source>
        <dbReference type="Proteomes" id="UP001652660"/>
    </source>
</evidence>
<dbReference type="InterPro" id="IPR000953">
    <property type="entry name" value="Chromo/chromo_shadow_dom"/>
</dbReference>
<dbReference type="PANTHER" id="PTHR46148">
    <property type="entry name" value="CHROMO DOMAIN-CONTAINING PROTEIN"/>
    <property type="match status" value="1"/>
</dbReference>
<dbReference type="Pfam" id="PF24626">
    <property type="entry name" value="SH3_Tf2-1"/>
    <property type="match status" value="1"/>
</dbReference>
<dbReference type="GeneID" id="140012790"/>
<evidence type="ECO:0000259" key="1">
    <source>
        <dbReference type="PROSITE" id="PS50013"/>
    </source>
</evidence>
<evidence type="ECO:0000313" key="3">
    <source>
        <dbReference type="RefSeq" id="XP_071917200.1"/>
    </source>
</evidence>
<name>A0ABM4VCD6_COFAR</name>
<dbReference type="InterPro" id="IPR023780">
    <property type="entry name" value="Chromo_domain"/>
</dbReference>
<organism evidence="2 3">
    <name type="scientific">Coffea arabica</name>
    <name type="common">Arabian coffee</name>
    <dbReference type="NCBI Taxonomy" id="13443"/>
    <lineage>
        <taxon>Eukaryota</taxon>
        <taxon>Viridiplantae</taxon>
        <taxon>Streptophyta</taxon>
        <taxon>Embryophyta</taxon>
        <taxon>Tracheophyta</taxon>
        <taxon>Spermatophyta</taxon>
        <taxon>Magnoliopsida</taxon>
        <taxon>eudicotyledons</taxon>
        <taxon>Gunneridae</taxon>
        <taxon>Pentapetalae</taxon>
        <taxon>asterids</taxon>
        <taxon>lamiids</taxon>
        <taxon>Gentianales</taxon>
        <taxon>Rubiaceae</taxon>
        <taxon>Ixoroideae</taxon>
        <taxon>Gardenieae complex</taxon>
        <taxon>Bertiereae - Coffeeae clade</taxon>
        <taxon>Coffeeae</taxon>
        <taxon>Coffea</taxon>
    </lineage>
</organism>
<accession>A0ABM4VCD6</accession>
<proteinExistence type="predicted"/>